<gene>
    <name evidence="1" type="ORF">ACHAW5_000761</name>
</gene>
<dbReference type="EMBL" id="JALLAZ020000680">
    <property type="protein sequence ID" value="KAL3789494.1"/>
    <property type="molecule type" value="Genomic_DNA"/>
</dbReference>
<protein>
    <submittedName>
        <fullName evidence="1">Uncharacterized protein</fullName>
    </submittedName>
</protein>
<dbReference type="Proteomes" id="UP001530315">
    <property type="component" value="Unassembled WGS sequence"/>
</dbReference>
<organism evidence="1 2">
    <name type="scientific">Stephanodiscus triporus</name>
    <dbReference type="NCBI Taxonomy" id="2934178"/>
    <lineage>
        <taxon>Eukaryota</taxon>
        <taxon>Sar</taxon>
        <taxon>Stramenopiles</taxon>
        <taxon>Ochrophyta</taxon>
        <taxon>Bacillariophyta</taxon>
        <taxon>Coscinodiscophyceae</taxon>
        <taxon>Thalassiosirophycidae</taxon>
        <taxon>Stephanodiscales</taxon>
        <taxon>Stephanodiscaceae</taxon>
        <taxon>Stephanodiscus</taxon>
    </lineage>
</organism>
<keyword evidence="2" id="KW-1185">Reference proteome</keyword>
<comment type="caution">
    <text evidence="1">The sequence shown here is derived from an EMBL/GenBank/DDBJ whole genome shotgun (WGS) entry which is preliminary data.</text>
</comment>
<dbReference type="AlphaFoldDB" id="A0ABD3PPI4"/>
<proteinExistence type="predicted"/>
<evidence type="ECO:0000313" key="2">
    <source>
        <dbReference type="Proteomes" id="UP001530315"/>
    </source>
</evidence>
<sequence length="123" mass="13406">MANGCCLANGTSYTIHTIRRLTNTTTASNYGLEGTIKDEESVPVFKGDGGMNGPYLELIRGVTTNIPKLILTKTHCGGYTVTHNPNSYIVTPCKFLKDAVLAEGGSVRRTLWRAKRFGTVRIL</sequence>
<evidence type="ECO:0000313" key="1">
    <source>
        <dbReference type="EMBL" id="KAL3789494.1"/>
    </source>
</evidence>
<accession>A0ABD3PPI4</accession>
<name>A0ABD3PPI4_9STRA</name>
<reference evidence="1 2" key="1">
    <citation type="submission" date="2024-10" db="EMBL/GenBank/DDBJ databases">
        <title>Updated reference genomes for cyclostephanoid diatoms.</title>
        <authorList>
            <person name="Roberts W.R."/>
            <person name="Alverson A.J."/>
        </authorList>
    </citation>
    <scope>NUCLEOTIDE SEQUENCE [LARGE SCALE GENOMIC DNA]</scope>
    <source>
        <strain evidence="1 2">AJA276-08</strain>
    </source>
</reference>